<evidence type="ECO:0000256" key="6">
    <source>
        <dbReference type="ARBA" id="ARBA00022692"/>
    </source>
</evidence>
<feature type="transmembrane region" description="Helical" evidence="10">
    <location>
        <begin position="318"/>
        <end position="343"/>
    </location>
</feature>
<feature type="transmembrane region" description="Helical" evidence="10">
    <location>
        <begin position="355"/>
        <end position="377"/>
    </location>
</feature>
<protein>
    <recommendedName>
        <fullName evidence="3">Multidrug export protein MepA</fullName>
    </recommendedName>
</protein>
<evidence type="ECO:0000256" key="9">
    <source>
        <dbReference type="ARBA" id="ARBA00023251"/>
    </source>
</evidence>
<dbReference type="GO" id="GO:0046677">
    <property type="term" value="P:response to antibiotic"/>
    <property type="evidence" value="ECO:0007669"/>
    <property type="project" value="UniProtKB-KW"/>
</dbReference>
<feature type="transmembrane region" description="Helical" evidence="10">
    <location>
        <begin position="14"/>
        <end position="35"/>
    </location>
</feature>
<dbReference type="InterPro" id="IPR048279">
    <property type="entry name" value="MdtK-like"/>
</dbReference>
<name>A0A3E3I675_9FIRM</name>
<feature type="transmembrane region" description="Helical" evidence="10">
    <location>
        <begin position="193"/>
        <end position="214"/>
    </location>
</feature>
<organism evidence="11 12">
    <name type="scientific">Eisenbergiella massiliensis</name>
    <dbReference type="NCBI Taxonomy" id="1720294"/>
    <lineage>
        <taxon>Bacteria</taxon>
        <taxon>Bacillati</taxon>
        <taxon>Bacillota</taxon>
        <taxon>Clostridia</taxon>
        <taxon>Lachnospirales</taxon>
        <taxon>Lachnospiraceae</taxon>
        <taxon>Eisenbergiella</taxon>
    </lineage>
</organism>
<feature type="transmembrane region" description="Helical" evidence="10">
    <location>
        <begin position="384"/>
        <end position="405"/>
    </location>
</feature>
<feature type="transmembrane region" description="Helical" evidence="10">
    <location>
        <begin position="234"/>
        <end position="258"/>
    </location>
</feature>
<accession>A0A3E3I675</accession>
<reference evidence="11" key="1">
    <citation type="submission" date="2018-08" db="EMBL/GenBank/DDBJ databases">
        <title>A genome reference for cultivated species of the human gut microbiota.</title>
        <authorList>
            <person name="Zou Y."/>
            <person name="Xue W."/>
            <person name="Luo G."/>
        </authorList>
    </citation>
    <scope>NUCLEOTIDE SEQUENCE [LARGE SCALE GENOMIC DNA]</scope>
    <source>
        <strain evidence="11">TF05-5AC</strain>
    </source>
</reference>
<keyword evidence="8 10" id="KW-0472">Membrane</keyword>
<feature type="transmembrane region" description="Helical" evidence="10">
    <location>
        <begin position="92"/>
        <end position="115"/>
    </location>
</feature>
<feature type="transmembrane region" description="Helical" evidence="10">
    <location>
        <begin position="47"/>
        <end position="71"/>
    </location>
</feature>
<dbReference type="RefSeq" id="WP_117544587.1">
    <property type="nucleotide sequence ID" value="NZ_QVLV01000006.1"/>
</dbReference>
<dbReference type="InterPro" id="IPR045070">
    <property type="entry name" value="MATE_MepA-like"/>
</dbReference>
<dbReference type="PIRSF" id="PIRSF006603">
    <property type="entry name" value="DinF"/>
    <property type="match status" value="1"/>
</dbReference>
<dbReference type="PANTHER" id="PTHR43823">
    <property type="entry name" value="SPORULATION PROTEIN YKVU"/>
    <property type="match status" value="1"/>
</dbReference>
<evidence type="ECO:0000256" key="5">
    <source>
        <dbReference type="ARBA" id="ARBA00022475"/>
    </source>
</evidence>
<keyword evidence="12" id="KW-1185">Reference proteome</keyword>
<sequence>MTDDLFERAPVPRAYFKLALPVVFSMVISLVYNMVDTFFIARTQNTSIVAGVSLCAPVFTLMIALGDIFGLGGSSVISRLFGQKKDGEGKKVSGFCFYAAILCGAAVSVSMLLFRTPILHLLGAGKDTWEYASQYYTYMALGAPAVILSLTPGNLMRTEGLAVEAMIGTVVGSVVNIILDPVFIFGLGMGAGGAAIATVLGNLVTDIILVCFVLKKSRKLTLSIHISGVKKQDLLAVFAIGIPASVTNLMQSLGMALMNRYLVQYGTDKVAAMGIAMKVNMIVMLIMVGFAFGAQPLIGYNYGAENRERLRKIIRFDLCVELVFSVVCAGLLALCAPQIMGIFMKDAGIIASGSLMLRCLLVSMPCAGVILVFTTVFQAAGKALPALMLSVSRQGVVFALCIFILSRLAGYYGIIASQAAADVLTAVIAVILYMQTQIAEKKLSLP</sequence>
<feature type="transmembrane region" description="Helical" evidence="10">
    <location>
        <begin position="165"/>
        <end position="187"/>
    </location>
</feature>
<keyword evidence="6 10" id="KW-0812">Transmembrane</keyword>
<feature type="transmembrane region" description="Helical" evidence="10">
    <location>
        <begin position="135"/>
        <end position="153"/>
    </location>
</feature>
<dbReference type="GO" id="GO:0042910">
    <property type="term" value="F:xenobiotic transmembrane transporter activity"/>
    <property type="evidence" value="ECO:0007669"/>
    <property type="project" value="InterPro"/>
</dbReference>
<keyword evidence="9" id="KW-0046">Antibiotic resistance</keyword>
<dbReference type="InterPro" id="IPR002528">
    <property type="entry name" value="MATE_fam"/>
</dbReference>
<keyword evidence="5" id="KW-1003">Cell membrane</keyword>
<dbReference type="GeneID" id="97987465"/>
<evidence type="ECO:0000313" key="12">
    <source>
        <dbReference type="Proteomes" id="UP000260812"/>
    </source>
</evidence>
<keyword evidence="7 10" id="KW-1133">Transmembrane helix</keyword>
<evidence type="ECO:0000256" key="2">
    <source>
        <dbReference type="ARBA" id="ARBA00008417"/>
    </source>
</evidence>
<dbReference type="GO" id="GO:0005886">
    <property type="term" value="C:plasma membrane"/>
    <property type="evidence" value="ECO:0007669"/>
    <property type="project" value="UniProtKB-SubCell"/>
</dbReference>
<dbReference type="GO" id="GO:0015297">
    <property type="term" value="F:antiporter activity"/>
    <property type="evidence" value="ECO:0007669"/>
    <property type="project" value="InterPro"/>
</dbReference>
<comment type="similarity">
    <text evidence="2">Belongs to the multi antimicrobial extrusion (MATE) (TC 2.A.66.1) family. MepA subfamily.</text>
</comment>
<dbReference type="Pfam" id="PF01554">
    <property type="entry name" value="MatE"/>
    <property type="match status" value="2"/>
</dbReference>
<dbReference type="InterPro" id="IPR051327">
    <property type="entry name" value="MATE_MepA_subfamily"/>
</dbReference>
<dbReference type="CDD" id="cd13143">
    <property type="entry name" value="MATE_MepA_like"/>
    <property type="match status" value="1"/>
</dbReference>
<dbReference type="Proteomes" id="UP000260812">
    <property type="component" value="Unassembled WGS sequence"/>
</dbReference>
<keyword evidence="4" id="KW-0813">Transport</keyword>
<evidence type="ECO:0000256" key="1">
    <source>
        <dbReference type="ARBA" id="ARBA00004651"/>
    </source>
</evidence>
<comment type="subcellular location">
    <subcellularLocation>
        <location evidence="1">Cell membrane</location>
        <topology evidence="1">Multi-pass membrane protein</topology>
    </subcellularLocation>
</comment>
<gene>
    <name evidence="11" type="ORF">DXC51_11410</name>
</gene>
<proteinExistence type="inferred from homology"/>
<evidence type="ECO:0000256" key="8">
    <source>
        <dbReference type="ARBA" id="ARBA00023136"/>
    </source>
</evidence>
<evidence type="ECO:0000256" key="7">
    <source>
        <dbReference type="ARBA" id="ARBA00022989"/>
    </source>
</evidence>
<evidence type="ECO:0000313" key="11">
    <source>
        <dbReference type="EMBL" id="RGE61129.1"/>
    </source>
</evidence>
<evidence type="ECO:0000256" key="10">
    <source>
        <dbReference type="SAM" id="Phobius"/>
    </source>
</evidence>
<evidence type="ECO:0000256" key="4">
    <source>
        <dbReference type="ARBA" id="ARBA00022448"/>
    </source>
</evidence>
<dbReference type="PANTHER" id="PTHR43823:SF3">
    <property type="entry name" value="MULTIDRUG EXPORT PROTEIN MEPA"/>
    <property type="match status" value="1"/>
</dbReference>
<evidence type="ECO:0000256" key="3">
    <source>
        <dbReference type="ARBA" id="ARBA00022106"/>
    </source>
</evidence>
<dbReference type="AlphaFoldDB" id="A0A3E3I675"/>
<dbReference type="NCBIfam" id="TIGR00797">
    <property type="entry name" value="matE"/>
    <property type="match status" value="1"/>
</dbReference>
<feature type="transmembrane region" description="Helical" evidence="10">
    <location>
        <begin position="270"/>
        <end position="298"/>
    </location>
</feature>
<dbReference type="EMBL" id="QVLV01000006">
    <property type="protein sequence ID" value="RGE61129.1"/>
    <property type="molecule type" value="Genomic_DNA"/>
</dbReference>
<feature type="transmembrane region" description="Helical" evidence="10">
    <location>
        <begin position="411"/>
        <end position="434"/>
    </location>
</feature>
<comment type="caution">
    <text evidence="11">The sequence shown here is derived from an EMBL/GenBank/DDBJ whole genome shotgun (WGS) entry which is preliminary data.</text>
</comment>